<dbReference type="Gene3D" id="2.60.120.200">
    <property type="match status" value="1"/>
</dbReference>
<evidence type="ECO:0000313" key="4">
    <source>
        <dbReference type="EMBL" id="SKC46104.1"/>
    </source>
</evidence>
<keyword evidence="1" id="KW-0732">Signal</keyword>
<evidence type="ECO:0000256" key="1">
    <source>
        <dbReference type="ARBA" id="ARBA00022729"/>
    </source>
</evidence>
<keyword evidence="5" id="KW-1185">Reference proteome</keyword>
<dbReference type="SMART" id="SM00560">
    <property type="entry name" value="LamGL"/>
    <property type="match status" value="1"/>
</dbReference>
<accession>A0A1T5J402</accession>
<dbReference type="EMBL" id="FUZU01000001">
    <property type="protein sequence ID" value="SKC46104.1"/>
    <property type="molecule type" value="Genomic_DNA"/>
</dbReference>
<organism evidence="4 5">
    <name type="scientific">Ohtaekwangia koreensis</name>
    <dbReference type="NCBI Taxonomy" id="688867"/>
    <lineage>
        <taxon>Bacteria</taxon>
        <taxon>Pseudomonadati</taxon>
        <taxon>Bacteroidota</taxon>
        <taxon>Cytophagia</taxon>
        <taxon>Cytophagales</taxon>
        <taxon>Fulvivirgaceae</taxon>
        <taxon>Ohtaekwangia</taxon>
    </lineage>
</organism>
<dbReference type="Pfam" id="PF13385">
    <property type="entry name" value="Laminin_G_3"/>
    <property type="match status" value="1"/>
</dbReference>
<proteinExistence type="predicted"/>
<evidence type="ECO:0000256" key="2">
    <source>
        <dbReference type="ARBA" id="ARBA00023157"/>
    </source>
</evidence>
<dbReference type="STRING" id="688867.SAMN05660236_0728"/>
<evidence type="ECO:0000259" key="3">
    <source>
        <dbReference type="SMART" id="SM00560"/>
    </source>
</evidence>
<gene>
    <name evidence="4" type="ORF">SAMN05660236_0728</name>
</gene>
<dbReference type="InterPro" id="IPR045619">
    <property type="entry name" value="DUF6443"/>
</dbReference>
<keyword evidence="2" id="KW-1015">Disulfide bond</keyword>
<name>A0A1T5J402_9BACT</name>
<dbReference type="InterPro" id="IPR013320">
    <property type="entry name" value="ConA-like_dom_sf"/>
</dbReference>
<dbReference type="InterPro" id="IPR022385">
    <property type="entry name" value="Rhs_assc_core"/>
</dbReference>
<dbReference type="PANTHER" id="PTHR32305">
    <property type="match status" value="1"/>
</dbReference>
<dbReference type="GO" id="GO:0004553">
    <property type="term" value="F:hydrolase activity, hydrolyzing O-glycosyl compounds"/>
    <property type="evidence" value="ECO:0007669"/>
    <property type="project" value="UniProtKB-ARBA"/>
</dbReference>
<reference evidence="4 5" key="1">
    <citation type="submission" date="2017-02" db="EMBL/GenBank/DDBJ databases">
        <authorList>
            <person name="Peterson S.W."/>
        </authorList>
    </citation>
    <scope>NUCLEOTIDE SEQUENCE [LARGE SCALE GENOMIC DNA]</scope>
    <source>
        <strain evidence="4 5">DSM 25262</strain>
    </source>
</reference>
<dbReference type="InterPro" id="IPR044023">
    <property type="entry name" value="Ig_7"/>
</dbReference>
<sequence>MVRMKLLLIAFWILPFRLYSQNLTVIINGPTSANVNQTLTYQAQFKNSSGNVVNPPSGGTVYWGVSKGNLVSQNDLFGQIQWTTGGTGYIWFEYITADNYYSGEVAVQIAMPALPDPNANYQIVNSCGSSTVTLTNAPPAGANYEWWWQTSATGTSLSYGNGTSITLTSTVDLYLRSRSKTTPYTWGTGYQRIGLIDVGSSVPTNPTIANNASVFSGGSATISVGDVPGATSYRWYTSSNIILPGQTSRQLTVTDITENKLFYVSAMKGVCESSAKIAVSVNVIALPVIAIQNSQSAKLEANGSITLVVLGQYDSYAWQNDEGDIIGTNPTYNSNIVGNYRVVVSKSGVVGTGMSNSIYVWSGFISVDANYVLGNSIKHAGVISKAEVNSLSVTSDLIQTVQYVDGLGRPYQTIKTKHSTSGKDLVQPYSYDEYNREVYIYLPYTSSSDYGQLKSDVLNANGQPGEAMNNFYTTDPLVANTNHPFSKTVFESSPLSRVMKVGLPGSDWQPTNENDHTTKNSFTGNLEREVILFQFDLGNNVLKYIENESYKYYQKNKLNVTTTYDENNHEVIVYKDANDLTVLKKSYIQGTGTSRMYALTYYVYDDFGNLRLVLQPELCSKLHDNYIITSNDLSTYAFQYKYDSKQRLVEKKCPSTEWVYLVYDKKNRVVLTQDGNQRINKQWTFTKYDELNRPIATGIKDTTTVLTQAAMQQGVINHYAKAWTRYYETYIGNVTGNVHGYSNKSYPIFTSNTSPDVNQYLTITYYDDYTYKSYIGANYDYIDEGLTETASGYIYRQPQAAFGGVIGQVTGTRVRVLDSHIASSSITWLNSVNYYDDRYRLTQAISDNYKSGRDRISNVYDFTGKVLKSKLTHTRITWKDMVAARRMGNRIDKTDLDGWTSGGASVEILPANTDGWMEFTTSATNKALMIGLSETNANANWGTIKYALYLTNTAKVEVRESGSANLLTISPTYAAGDLFRIERKDGKIKFYRNGAPLTERAATTNALLIDFSIYNNRGAICNLRSSFGNFTPYEITRRFEYDHAGRLTHTWHQIGSQQQILVSKNEYNELGQLIDKKLHSTNRDATDAKQSVDYRYNIRGWLTSINNAELNNDGITNDDGSDYFGLNLAYNEALGTGNEEIKSGLDNSLVSSYAFNGNANDDAPNGINGVVTAATLTTDSQGNSNEAYSFGAGAYIEMPNSLTKHSFIQNTGKFTISAFIKIGDLNARNVIVGNTATSVSKGFTFMYETYGGGYGDHQLRFITTIGTNSVSFTALGGVRTINDNNWHHVAVVGDGHSIRFYVDGVQDGATTPITIFSTGAASATTLIGRTRIQGGVLSMVGSIDEVKILSAPATQSEIYTFASRVELNTIQDGRQYNGNISAMKWSVNQGLSETKEMAYNFKYDPLNRLESATNLQSASLGVWNPGKFHEGELTYDLNGNIKTLTRYNEKNAMDILSYTYTSGANSSNQLLKVVDIGDKYKGFIDGTNTDNDYTYDANGNMTVDKNKGVIAIAYNVLNLPTTVTRGVNTANYIYDATGRKLAEVTYFLNSTKQTDYAGEFQYVNDVLQFVQHEEGRIVLATEKNIYTNDGADLNSVTTANGTTLSPVTQASNQNYIKVASNGTTTRGATLGGILPVQPGERYRIRAKGYRVGSNNVYLLARTNLGNILWGAYWMGSQLSSTSSTESWVEETITIPVGATQLEAGLYWSVAASTDYFLVNDFEITKLGENVAPEYQYNLKDHLGNVRLTFTTKVEADIYTATFEDDTQNTETNNFENYSRVSSDMFDHTDAGTVYSKAQMLNGGSGSQVGLAKTLSVMPGDIIKAEVYAKYLGAEGGPVDLTTFGAALLSAFNLSAPLAGETGTARAALQDYGTFIGGNGNPGNENWPKGWLNVLVFDRNHNLIDLAFEQLSSAYVQEVGSAAKAPHQLLSKEVVISEPGYVYVYISNEGSIGQEIYFDDFKLTHTKSSVIQSDDYYPFGLAFNSMNRENGLINAYNFSGKEQQDELGLGWLDYGARMYMPDLGRWGAVDPVAETMESFSPFGFAYNNPVTLVDIMGLAPVYNWDTGEYEDVGKNGKKKKITADQALKSVNRDKGNNVIIFRQWDQNKGGDKAMDDMLEAALETEASIITANNSKEAADKLEGLVSRTGKKINTLTFAGHGNEDLAMTFLGNTAYSGDDTGLTKVKNDANLARIGALLGKDSQVILFNCHAGGIGNGGVELCKEMALKMKTTVIGNQSWGWATPTMFEGAYQKYSGNPLIHPDDRANCGRHPNAVEGNGKFTKVTVKNGVSKITTVYDLRYTKSGGVEYSATPSKTP</sequence>
<feature type="domain" description="LamG-like jellyroll fold" evidence="3">
    <location>
        <begin position="1212"/>
        <end position="1352"/>
    </location>
</feature>
<dbReference type="Proteomes" id="UP000190961">
    <property type="component" value="Unassembled WGS sequence"/>
</dbReference>
<dbReference type="GO" id="GO:0005975">
    <property type="term" value="P:carbohydrate metabolic process"/>
    <property type="evidence" value="ECO:0007669"/>
    <property type="project" value="UniProtKB-ARBA"/>
</dbReference>
<protein>
    <submittedName>
        <fullName evidence="4">RHS repeat-associated core domain-containing protein</fullName>
    </submittedName>
</protein>
<dbReference type="InterPro" id="IPR050708">
    <property type="entry name" value="T6SS_VgrG/RHS"/>
</dbReference>
<dbReference type="NCBIfam" id="TIGR03696">
    <property type="entry name" value="Rhs_assc_core"/>
    <property type="match status" value="1"/>
</dbReference>
<dbReference type="Gene3D" id="2.180.10.10">
    <property type="entry name" value="RHS repeat-associated core"/>
    <property type="match status" value="3"/>
</dbReference>
<evidence type="ECO:0000313" key="5">
    <source>
        <dbReference type="Proteomes" id="UP000190961"/>
    </source>
</evidence>
<dbReference type="InterPro" id="IPR006558">
    <property type="entry name" value="LamG-like"/>
</dbReference>
<dbReference type="Pfam" id="PF20041">
    <property type="entry name" value="DUF6443"/>
    <property type="match status" value="1"/>
</dbReference>
<dbReference type="PANTHER" id="PTHR32305:SF15">
    <property type="entry name" value="PROTEIN RHSA-RELATED"/>
    <property type="match status" value="1"/>
</dbReference>
<dbReference type="SUPFAM" id="SSF49899">
    <property type="entry name" value="Concanavalin A-like lectins/glucanases"/>
    <property type="match status" value="1"/>
</dbReference>
<dbReference type="Pfam" id="PF19081">
    <property type="entry name" value="Ig_7"/>
    <property type="match status" value="1"/>
</dbReference>